<dbReference type="NCBIfam" id="TIGR03828">
    <property type="entry name" value="pfkB"/>
    <property type="match status" value="1"/>
</dbReference>
<keyword evidence="2 7" id="KW-0808">Transferase</keyword>
<evidence type="ECO:0000313" key="10">
    <source>
        <dbReference type="EMBL" id="MBH1940231.1"/>
    </source>
</evidence>
<dbReference type="EC" id="2.7.1.144" evidence="7"/>
<dbReference type="PROSITE" id="PS00584">
    <property type="entry name" value="PFKB_KINASES_2"/>
    <property type="match status" value="1"/>
</dbReference>
<dbReference type="FunFam" id="3.40.1190.20:FF:000001">
    <property type="entry name" value="Phosphofructokinase"/>
    <property type="match status" value="1"/>
</dbReference>
<evidence type="ECO:0000259" key="9">
    <source>
        <dbReference type="Pfam" id="PF00294"/>
    </source>
</evidence>
<keyword evidence="5 7" id="KW-0067">ATP-binding</keyword>
<dbReference type="RefSeq" id="WP_197660447.1">
    <property type="nucleotide sequence ID" value="NZ_JAEAGR010000003.1"/>
</dbReference>
<evidence type="ECO:0000256" key="1">
    <source>
        <dbReference type="ARBA" id="ARBA00005380"/>
    </source>
</evidence>
<dbReference type="PANTHER" id="PTHR46566">
    <property type="entry name" value="1-PHOSPHOFRUCTOKINASE-RELATED"/>
    <property type="match status" value="1"/>
</dbReference>
<dbReference type="Pfam" id="PF00294">
    <property type="entry name" value="PfkB"/>
    <property type="match status" value="1"/>
</dbReference>
<keyword evidence="3 7" id="KW-0547">Nucleotide-binding</keyword>
<dbReference type="InterPro" id="IPR002173">
    <property type="entry name" value="Carboh/pur_kinase_PfkB_CS"/>
</dbReference>
<dbReference type="GO" id="GO:0008662">
    <property type="term" value="F:1-phosphofructokinase activity"/>
    <property type="evidence" value="ECO:0007669"/>
    <property type="project" value="UniProtKB-UniRule"/>
</dbReference>
<dbReference type="GO" id="GO:0005988">
    <property type="term" value="P:lactose metabolic process"/>
    <property type="evidence" value="ECO:0007669"/>
    <property type="project" value="UniProtKB-KW"/>
</dbReference>
<dbReference type="SUPFAM" id="SSF53613">
    <property type="entry name" value="Ribokinase-like"/>
    <property type="match status" value="1"/>
</dbReference>
<evidence type="ECO:0000256" key="4">
    <source>
        <dbReference type="ARBA" id="ARBA00022777"/>
    </source>
</evidence>
<proteinExistence type="inferred from homology"/>
<keyword evidence="7" id="KW-0423">Lactose metabolism</keyword>
<dbReference type="PIRSF" id="PIRSF000535">
    <property type="entry name" value="1PFK/6PFK/LacC"/>
    <property type="match status" value="1"/>
</dbReference>
<reference evidence="10" key="1">
    <citation type="submission" date="2020-12" db="EMBL/GenBank/DDBJ databases">
        <title>M. sibirica DSM 26468T genome.</title>
        <authorList>
            <person name="Thieme N."/>
            <person name="Rettenmaier R."/>
            <person name="Zverlov V."/>
            <person name="Liebl W."/>
        </authorList>
    </citation>
    <scope>NUCLEOTIDE SEQUENCE</scope>
    <source>
        <strain evidence="10">DSM 26468</strain>
    </source>
</reference>
<organism evidence="10 11">
    <name type="scientific">Mobilitalea sibirica</name>
    <dbReference type="NCBI Taxonomy" id="1462919"/>
    <lineage>
        <taxon>Bacteria</taxon>
        <taxon>Bacillati</taxon>
        <taxon>Bacillota</taxon>
        <taxon>Clostridia</taxon>
        <taxon>Lachnospirales</taxon>
        <taxon>Lachnospiraceae</taxon>
        <taxon>Mobilitalea</taxon>
    </lineage>
</organism>
<dbReference type="EMBL" id="JAEAGR010000003">
    <property type="protein sequence ID" value="MBH1940231.1"/>
    <property type="molecule type" value="Genomic_DNA"/>
</dbReference>
<dbReference type="UniPathway" id="UPA00704">
    <property type="reaction ID" value="UER00715"/>
</dbReference>
<dbReference type="PROSITE" id="PS00583">
    <property type="entry name" value="PFKB_KINASES_1"/>
    <property type="match status" value="1"/>
</dbReference>
<dbReference type="NCBIfam" id="TIGR03168">
    <property type="entry name" value="1-PFK"/>
    <property type="match status" value="1"/>
</dbReference>
<evidence type="ECO:0000256" key="5">
    <source>
        <dbReference type="ARBA" id="ARBA00022840"/>
    </source>
</evidence>
<accession>A0A8J7H5M4</accession>
<comment type="similarity">
    <text evidence="7">Belongs to the carbohydrate kinase PfkB family. LacC subfamily.</text>
</comment>
<keyword evidence="4 8" id="KW-0418">Kinase</keyword>
<dbReference type="Gene3D" id="3.40.1190.20">
    <property type="match status" value="1"/>
</dbReference>
<feature type="domain" description="Carbohydrate kinase PfkB" evidence="9">
    <location>
        <begin position="6"/>
        <end position="292"/>
    </location>
</feature>
<dbReference type="GO" id="GO:2001059">
    <property type="term" value="P:D-tagatose 6-phosphate catabolic process"/>
    <property type="evidence" value="ECO:0007669"/>
    <property type="project" value="UniProtKB-UniPathway"/>
</dbReference>
<dbReference type="GO" id="GO:0005524">
    <property type="term" value="F:ATP binding"/>
    <property type="evidence" value="ECO:0007669"/>
    <property type="project" value="UniProtKB-UniRule"/>
</dbReference>
<sequence>MIITVTMNPAIDKTVDLEQLERGGLNRLKNVIVDAGGKGINVSKTIKELGGDTIATGFIGGSGGILIKKALSEQEIQADFIEITNEIRTNMKVVERDGYVTELNEPGPLVTQDELNQLTEKLLGYANEDSLFILAGSVPNGIRKDIYKDLTLMLKEKKAKVFIDADGELFIHSLEAGPTIIKPNRFELERYFHKDYRVDEDELIVMGQQLLQKGIRTVAISLGQMGALFLNDNQVYKCPGLKVEAHSTVGAGDAMVAALAYGLDQGLELTECMKLGMAASAGAVTTHGTKPPKKSLVEELLGQVKVVRIDAI</sequence>
<evidence type="ECO:0000256" key="6">
    <source>
        <dbReference type="ARBA" id="ARBA00047745"/>
    </source>
</evidence>
<dbReference type="InterPro" id="IPR022463">
    <property type="entry name" value="1-PFruKinase"/>
</dbReference>
<comment type="caution">
    <text evidence="10">The sequence shown here is derived from an EMBL/GenBank/DDBJ whole genome shotgun (WGS) entry which is preliminary data.</text>
</comment>
<dbReference type="GO" id="GO:0005829">
    <property type="term" value="C:cytosol"/>
    <property type="evidence" value="ECO:0007669"/>
    <property type="project" value="TreeGrafter"/>
</dbReference>
<dbReference type="InterPro" id="IPR029056">
    <property type="entry name" value="Ribokinase-like"/>
</dbReference>
<dbReference type="CDD" id="cd01164">
    <property type="entry name" value="FruK_PfkB_like"/>
    <property type="match status" value="1"/>
</dbReference>
<comment type="similarity">
    <text evidence="1">Belongs to the carbohydrate kinase pfkB family.</text>
</comment>
<gene>
    <name evidence="10" type="primary">pfkB</name>
    <name evidence="10" type="ORF">I5677_04885</name>
</gene>
<keyword evidence="11" id="KW-1185">Reference proteome</keyword>
<comment type="pathway">
    <text evidence="7">Carbohydrate metabolism; D-tagatose 6-phosphate degradation; D-glyceraldehyde 3-phosphate and glycerone phosphate from D-tagatose 6-phosphate: step 1/2.</text>
</comment>
<evidence type="ECO:0000313" key="11">
    <source>
        <dbReference type="Proteomes" id="UP000623269"/>
    </source>
</evidence>
<evidence type="ECO:0000256" key="8">
    <source>
        <dbReference type="RuleBase" id="RU369061"/>
    </source>
</evidence>
<dbReference type="InterPro" id="IPR011611">
    <property type="entry name" value="PfkB_dom"/>
</dbReference>
<protein>
    <recommendedName>
        <fullName evidence="7">Tagatose-6-phosphate kinase</fullName>
        <ecNumber evidence="7">2.7.1.144</ecNumber>
    </recommendedName>
</protein>
<evidence type="ECO:0000256" key="7">
    <source>
        <dbReference type="PIRNR" id="PIRNR000535"/>
    </source>
</evidence>
<dbReference type="GO" id="GO:0009024">
    <property type="term" value="F:tagatose-6-phosphate kinase activity"/>
    <property type="evidence" value="ECO:0007669"/>
    <property type="project" value="UniProtKB-EC"/>
</dbReference>
<comment type="catalytic activity">
    <reaction evidence="7">
        <text>D-tagatofuranose 6-phosphate + ATP = D-tagatofuranose 1,6-bisphosphate + ADP + H(+)</text>
        <dbReference type="Rhea" id="RHEA:12420"/>
        <dbReference type="ChEBI" id="CHEBI:15378"/>
        <dbReference type="ChEBI" id="CHEBI:30616"/>
        <dbReference type="ChEBI" id="CHEBI:58694"/>
        <dbReference type="ChEBI" id="CHEBI:58695"/>
        <dbReference type="ChEBI" id="CHEBI:456216"/>
        <dbReference type="EC" id="2.7.1.144"/>
    </reaction>
</comment>
<name>A0A8J7H5M4_9FIRM</name>
<dbReference type="GO" id="GO:0044281">
    <property type="term" value="P:small molecule metabolic process"/>
    <property type="evidence" value="ECO:0007669"/>
    <property type="project" value="UniProtKB-ARBA"/>
</dbReference>
<dbReference type="Proteomes" id="UP000623269">
    <property type="component" value="Unassembled WGS sequence"/>
</dbReference>
<dbReference type="GO" id="GO:0016052">
    <property type="term" value="P:carbohydrate catabolic process"/>
    <property type="evidence" value="ECO:0007669"/>
    <property type="project" value="UniProtKB-ARBA"/>
</dbReference>
<evidence type="ECO:0000256" key="3">
    <source>
        <dbReference type="ARBA" id="ARBA00022741"/>
    </source>
</evidence>
<dbReference type="PANTHER" id="PTHR46566:SF2">
    <property type="entry name" value="ATP-DEPENDENT 6-PHOSPHOFRUCTOKINASE ISOZYME 2"/>
    <property type="match status" value="1"/>
</dbReference>
<dbReference type="InterPro" id="IPR017583">
    <property type="entry name" value="Tagatose/fructose_Pkinase"/>
</dbReference>
<comment type="catalytic activity">
    <reaction evidence="6 8">
        <text>beta-D-fructose 1-phosphate + ATP = beta-D-fructose 1,6-bisphosphate + ADP + H(+)</text>
        <dbReference type="Rhea" id="RHEA:14213"/>
        <dbReference type="ChEBI" id="CHEBI:15378"/>
        <dbReference type="ChEBI" id="CHEBI:30616"/>
        <dbReference type="ChEBI" id="CHEBI:32966"/>
        <dbReference type="ChEBI" id="CHEBI:138881"/>
        <dbReference type="ChEBI" id="CHEBI:456216"/>
        <dbReference type="EC" id="2.7.1.56"/>
    </reaction>
</comment>
<comment type="function">
    <text evidence="8">Catalyzes the ATP-dependent phosphorylation of fructose-l-phosphate to fructose-l,6-bisphosphate.</text>
</comment>
<evidence type="ECO:0000256" key="2">
    <source>
        <dbReference type="ARBA" id="ARBA00022679"/>
    </source>
</evidence>
<dbReference type="AlphaFoldDB" id="A0A8J7H5M4"/>